<dbReference type="KEGG" id="nvi:100679008"/>
<sequence length="359" mass="40502">MTSTATPVLSKAQQRKSLSAKKGPIKGLKNVLAQPYENYWPLLKNDEGATLEKLLQRLLPVLKRSESKVPWSQLRKVKKEERAAARRAAQVNSDSNYDEVAAKSVVFGVNAVTRLLEKDNASCILLDGNVDPSLLVKHVVVMAKNKDIPVILLSFLKRVTLETIGFASAAIGLKKDVKDTADNYFFTLLEKVSELSSDLSRSKTPVALFQENTQVDDEENKIQVKDEPMEEDIKKDAKPHTVSTDVYLYRTSKKERVFQPANASKEKPNIDKSWCDYIALDNDGFNLDERPAKVPLRFFESVNSDKCNNSDSDKVQRKTTKKRTGESHDRVSYKPLKVKRLKGNESRTKAIRPPKVKKK</sequence>
<feature type="compositionally biased region" description="Polar residues" evidence="1">
    <location>
        <begin position="1"/>
        <end position="17"/>
    </location>
</feature>
<evidence type="ECO:0000259" key="2">
    <source>
        <dbReference type="Pfam" id="PF01248"/>
    </source>
</evidence>
<feature type="region of interest" description="Disordered" evidence="1">
    <location>
        <begin position="1"/>
        <end position="21"/>
    </location>
</feature>
<dbReference type="SUPFAM" id="SSF55315">
    <property type="entry name" value="L30e-like"/>
    <property type="match status" value="1"/>
</dbReference>
<dbReference type="AlphaFoldDB" id="A0A7M7H9J7"/>
<keyword evidence="4" id="KW-1185">Reference proteome</keyword>
<gene>
    <name evidence="3" type="primary">100679008</name>
</gene>
<proteinExistence type="predicted"/>
<dbReference type="Pfam" id="PF01248">
    <property type="entry name" value="Ribosomal_L7Ae"/>
    <property type="match status" value="1"/>
</dbReference>
<dbReference type="GO" id="GO:0005655">
    <property type="term" value="C:nucleolar ribonuclease P complex"/>
    <property type="evidence" value="ECO:0007669"/>
    <property type="project" value="InterPro"/>
</dbReference>
<dbReference type="PANTHER" id="PTHR46948">
    <property type="entry name" value="RIBONUCLEASE P PROTEIN SUBUNIT P38"/>
    <property type="match status" value="1"/>
</dbReference>
<dbReference type="GO" id="GO:0000172">
    <property type="term" value="C:ribonuclease MRP complex"/>
    <property type="evidence" value="ECO:0007669"/>
    <property type="project" value="InterPro"/>
</dbReference>
<feature type="domain" description="Ribosomal protein eL8/eL30/eS12/Gadd45" evidence="2">
    <location>
        <begin position="101"/>
        <end position="151"/>
    </location>
</feature>
<evidence type="ECO:0000313" key="4">
    <source>
        <dbReference type="Proteomes" id="UP000002358"/>
    </source>
</evidence>
<dbReference type="GO" id="GO:0004526">
    <property type="term" value="F:ribonuclease P activity"/>
    <property type="evidence" value="ECO:0007669"/>
    <property type="project" value="TreeGrafter"/>
</dbReference>
<evidence type="ECO:0000313" key="3">
    <source>
        <dbReference type="EnsemblMetazoa" id="XP_008212584"/>
    </source>
</evidence>
<dbReference type="InterPro" id="IPR004038">
    <property type="entry name" value="Ribosomal_eL8/eL30/eS12/Gad45"/>
</dbReference>
<dbReference type="InterPro" id="IPR029064">
    <property type="entry name" value="Ribosomal_eL30-like_sf"/>
</dbReference>
<feature type="compositionally biased region" description="Basic residues" evidence="1">
    <location>
        <begin position="349"/>
        <end position="359"/>
    </location>
</feature>
<dbReference type="InParanoid" id="A0A7M7H9J7"/>
<dbReference type="Gene3D" id="3.30.1330.30">
    <property type="match status" value="1"/>
</dbReference>
<name>A0A7M7H9J7_NASVI</name>
<dbReference type="GO" id="GO:0001682">
    <property type="term" value="P:tRNA 5'-leader removal"/>
    <property type="evidence" value="ECO:0007669"/>
    <property type="project" value="InterPro"/>
</dbReference>
<protein>
    <recommendedName>
        <fullName evidence="2">Ribosomal protein eL8/eL30/eS12/Gadd45 domain-containing protein</fullName>
    </recommendedName>
</protein>
<reference evidence="3" key="1">
    <citation type="submission" date="2021-01" db="UniProtKB">
        <authorList>
            <consortium name="EnsemblMetazoa"/>
        </authorList>
    </citation>
    <scope>IDENTIFICATION</scope>
</reference>
<dbReference type="PANTHER" id="PTHR46948:SF1">
    <property type="entry name" value="RIBONUCLEASE P PROTEIN SUBUNIT P38"/>
    <property type="match status" value="1"/>
</dbReference>
<dbReference type="Proteomes" id="UP000002358">
    <property type="component" value="Chromosome 2"/>
</dbReference>
<feature type="compositionally biased region" description="Basic and acidic residues" evidence="1">
    <location>
        <begin position="323"/>
        <end position="332"/>
    </location>
</feature>
<dbReference type="EnsemblMetazoa" id="XM_008214362">
    <property type="protein sequence ID" value="XP_008212584"/>
    <property type="gene ID" value="LOC100679008"/>
</dbReference>
<dbReference type="OrthoDB" id="20109at2759"/>
<dbReference type="InterPro" id="IPR042848">
    <property type="entry name" value="Rpp38"/>
</dbReference>
<dbReference type="GO" id="GO:0033204">
    <property type="term" value="F:ribonuclease P RNA binding"/>
    <property type="evidence" value="ECO:0007669"/>
    <property type="project" value="TreeGrafter"/>
</dbReference>
<organism evidence="3 4">
    <name type="scientific">Nasonia vitripennis</name>
    <name type="common">Parasitic wasp</name>
    <dbReference type="NCBI Taxonomy" id="7425"/>
    <lineage>
        <taxon>Eukaryota</taxon>
        <taxon>Metazoa</taxon>
        <taxon>Ecdysozoa</taxon>
        <taxon>Arthropoda</taxon>
        <taxon>Hexapoda</taxon>
        <taxon>Insecta</taxon>
        <taxon>Pterygota</taxon>
        <taxon>Neoptera</taxon>
        <taxon>Endopterygota</taxon>
        <taxon>Hymenoptera</taxon>
        <taxon>Apocrita</taxon>
        <taxon>Proctotrupomorpha</taxon>
        <taxon>Chalcidoidea</taxon>
        <taxon>Pteromalidae</taxon>
        <taxon>Pteromalinae</taxon>
        <taxon>Nasonia</taxon>
    </lineage>
</organism>
<accession>A0A7M7H9J7</accession>
<dbReference type="OMA" id="HHFHPLY"/>
<feature type="region of interest" description="Disordered" evidence="1">
    <location>
        <begin position="303"/>
        <end position="359"/>
    </location>
</feature>
<dbReference type="GO" id="GO:0001650">
    <property type="term" value="C:fibrillar center"/>
    <property type="evidence" value="ECO:0007669"/>
    <property type="project" value="TreeGrafter"/>
</dbReference>
<evidence type="ECO:0000256" key="1">
    <source>
        <dbReference type="SAM" id="MobiDB-lite"/>
    </source>
</evidence>